<keyword evidence="10" id="KW-1185">Reference proteome</keyword>
<name>A0AAN7VJ51_9COLE</name>
<dbReference type="Pfam" id="PF17791">
    <property type="entry name" value="MG3"/>
    <property type="match status" value="1"/>
</dbReference>
<dbReference type="Gene3D" id="2.60.40.2950">
    <property type="match status" value="1"/>
</dbReference>
<reference evidence="9 10" key="1">
    <citation type="journal article" date="2024" name="Insects">
        <title>An Improved Chromosome-Level Genome Assembly of the Firefly Pyrocoelia pectoralis.</title>
        <authorList>
            <person name="Fu X."/>
            <person name="Meyer-Rochow V.B."/>
            <person name="Ballantyne L."/>
            <person name="Zhu X."/>
        </authorList>
    </citation>
    <scope>NUCLEOTIDE SEQUENCE [LARGE SCALE GENOMIC DNA]</scope>
    <source>
        <strain evidence="9">XCY_ONT2</strain>
    </source>
</reference>
<feature type="disulfide bond" evidence="2">
    <location>
        <begin position="878"/>
        <end position="893"/>
    </location>
</feature>
<dbReference type="Pfam" id="PF00207">
    <property type="entry name" value="A2M"/>
    <property type="match status" value="1"/>
</dbReference>
<dbReference type="InterPro" id="IPR011625">
    <property type="entry name" value="A2M_N_BRD"/>
</dbReference>
<dbReference type="InterPro" id="IPR008930">
    <property type="entry name" value="Terpenoid_cyclase/PrenylTrfase"/>
</dbReference>
<organism evidence="9 10">
    <name type="scientific">Pyrocoelia pectoralis</name>
    <dbReference type="NCBI Taxonomy" id="417401"/>
    <lineage>
        <taxon>Eukaryota</taxon>
        <taxon>Metazoa</taxon>
        <taxon>Ecdysozoa</taxon>
        <taxon>Arthropoda</taxon>
        <taxon>Hexapoda</taxon>
        <taxon>Insecta</taxon>
        <taxon>Pterygota</taxon>
        <taxon>Neoptera</taxon>
        <taxon>Endopterygota</taxon>
        <taxon>Coleoptera</taxon>
        <taxon>Polyphaga</taxon>
        <taxon>Elateriformia</taxon>
        <taxon>Elateroidea</taxon>
        <taxon>Lampyridae</taxon>
        <taxon>Lampyrinae</taxon>
        <taxon>Pyrocoelia</taxon>
    </lineage>
</organism>
<feature type="domain" description="Alpha-2-macroglobulin" evidence="7">
    <location>
        <begin position="919"/>
        <end position="1010"/>
    </location>
</feature>
<dbReference type="SMART" id="SM01359">
    <property type="entry name" value="A2M_N_2"/>
    <property type="match status" value="1"/>
</dbReference>
<dbReference type="InterPro" id="IPR001599">
    <property type="entry name" value="Macroglobln_a2"/>
</dbReference>
<dbReference type="PANTHER" id="PTHR11412:SF172">
    <property type="entry name" value="LD23292P"/>
    <property type="match status" value="1"/>
</dbReference>
<evidence type="ECO:0000259" key="7">
    <source>
        <dbReference type="SMART" id="SM01360"/>
    </source>
</evidence>
<dbReference type="Proteomes" id="UP001329430">
    <property type="component" value="Chromosome 2"/>
</dbReference>
<evidence type="ECO:0000259" key="8">
    <source>
        <dbReference type="SMART" id="SM01361"/>
    </source>
</evidence>
<evidence type="ECO:0000313" key="9">
    <source>
        <dbReference type="EMBL" id="KAK5648960.1"/>
    </source>
</evidence>
<feature type="domain" description="Alpha-2-macroglobulin bait region" evidence="6">
    <location>
        <begin position="647"/>
        <end position="781"/>
    </location>
</feature>
<comment type="caution">
    <text evidence="2">Lacks conserved residue(s) required for the propagation of feature annotation.</text>
</comment>
<sequence>MRIKPEIWSTLLSIISFVTAQDINSPTPNTPYDQFDRNVPYNDVNNPYNGPSTSNPYNPFTQSQFGGGRFGQNDPYNSNNQYTPRPNWRQNDFGYDRKPYHQSIIKETTYFVVASRMVRPGQLYRVAVTVLKAKQQLTVRASIQRNDVEVSSDHKNITVGIPETLLMGVPPTSAPGHYKLIVEGLYENTLGGAAFSNETKLTFSQRSMTIFIQTDKPIYMQGDTVHFRTIPINTELRAFDNAVDVYMLDPSGHIMKRWLSRQSNLGTVSLSYPLSNQPVFGEWRIRVIAQNQVEESTFFVEEYYQTRFEVNVTMPAFFFTTEEYIHGTIMANYTSGAPVRGNLTLKASIRPILPMRPPKFTRNRPYDIDRYNDHYRPFTPDNPYEPNRPYDVNPYDPFQTVDPNNPYDVNRQLRTQNEYENPQDSFLQYGERTFEKYFNFNEEYPFWFNRPKNYYDPIPHLKFFKGVYHFKYPMSELLQLVPSLDGMEVKITAVVGEHFLDEIIDGYSIARIYNSSLKVSFLGGSPQVFKPGMPITIYMVVSHHDGSELADEKLINSRLEVNYYVEMRGGTRHEVPIRELPMSDNVGVWQFEIDVKSDLGLEGPSGFDQLSEVGSIRVQVNFDDGFGRRAMNELLLLAHHSPKNQHIKVSTSTLTPKVGEYIVLHIRSNYFVERFNYLIMSKGIVLITGDKDMKDNVYTMAVTLSAEMAPVATVVIWHTGKYGDVTADSLTFPVNGISRNKFSVLINNKKAKTGHKVEIAIYGEPGSYVGLSGIDKSFYTMQAGNELTYAQVLTKMSSFDEQTNGTHKHSWISHEGNPDELVYYPSSTFGIDANRTFEFVGLIVFSDTEVPRRLSFCNKTEGWGECLNGECFRFEHRCNGFLDCHDGTDEAGCKTDNGTDLPLFRKYRFNRIQRQYENVWCWKDVNIGPHGRYIFNLEVPARPVNWMVSAFSISPSMGFGMLYKAIEYVGVLPFFINVEMPTTSMQGEQVGVRVTVFNYMTDSIEATVVLNGSPDYKFVHVEENGVVRAYNPRTSFGEHQFFIYIMAQDAAVVYIPIVPTRLGDIDVSIHATTLIGKDQVTKRLHVEADGLPQYRHQSVLLDLSNRAYAFQYMHVNVTETPILPYEYDRYYVFGSNKAHVSVFGDVVTAIFPTMPMNATSMLNLPMDSAEHNMFSFAANMYTTLYMRYTQQRNRTLEREAFHHMNILYQRQLSFMQPDGSFSLFRSDWNQSHSSVWLTAYCARVFQEASFYEWENYIYIDPVVISKAVEWVLAHQTEHGSFYETTWSPNRNYNATINWPNDNIRYRNISLTAHVLIMLESVKDLTSGLSSRVAIAQSKAIRWLERNLKLLEDLLERDKTIERLKEEGKEVDDYEKHQRPFDIAIVAYALMRSKAPNAETAYSLLARCARIDGGLMYWGRESIPQPPSKIENQRPFLLPRLPYKYDSENIEATAYGLLVYVARQEVFVDYIVRWLNTQRLTDYGWASSSDTAYALKALMEYTSVQRIRDISKLSVTVEATALPAKTRIMYVNEYNRAQLQRIDIPNAWGTVKVQGEGTGYAVLQMHVQYNVDIAKFQTKPPVPAFDLWTRAEFYGKNHSHIAYLSCQRWINFNESERSGLTVLDITIPTGYIVQQQKLDAYILSRRVRNLQRARFLDRKVLFYFEYLDEQETCINLTVERWYPIANMSRYLPIRVYDYYAPERFNETIFDALTTYLLNICEVCGSSQCPYCSVYNLATNLPVPFVTLFFTMFIMFIYHWGTYKV</sequence>
<evidence type="ECO:0000256" key="5">
    <source>
        <dbReference type="SAM" id="SignalP"/>
    </source>
</evidence>
<dbReference type="SUPFAM" id="SSF48239">
    <property type="entry name" value="Terpenoid cyclases/Protein prenyltransferases"/>
    <property type="match status" value="1"/>
</dbReference>
<dbReference type="InterPro" id="IPR013783">
    <property type="entry name" value="Ig-like_fold"/>
</dbReference>
<dbReference type="Gene3D" id="4.10.400.10">
    <property type="entry name" value="Low-density Lipoprotein Receptor"/>
    <property type="match status" value="1"/>
</dbReference>
<feature type="signal peptide" evidence="5">
    <location>
        <begin position="1"/>
        <end position="20"/>
    </location>
</feature>
<keyword evidence="4" id="KW-0812">Transmembrane</keyword>
<feature type="disulfide bond" evidence="2">
    <location>
        <begin position="866"/>
        <end position="884"/>
    </location>
</feature>
<dbReference type="InterPro" id="IPR009048">
    <property type="entry name" value="A-macroglobulin_rcpt-bd"/>
</dbReference>
<dbReference type="GO" id="GO:0004866">
    <property type="term" value="F:endopeptidase inhibitor activity"/>
    <property type="evidence" value="ECO:0007669"/>
    <property type="project" value="InterPro"/>
</dbReference>
<dbReference type="Gene3D" id="1.50.10.20">
    <property type="match status" value="1"/>
</dbReference>
<dbReference type="GO" id="GO:0005615">
    <property type="term" value="C:extracellular space"/>
    <property type="evidence" value="ECO:0007669"/>
    <property type="project" value="InterPro"/>
</dbReference>
<dbReference type="EMBL" id="JAVRBK010000002">
    <property type="protein sequence ID" value="KAK5648960.1"/>
    <property type="molecule type" value="Genomic_DNA"/>
</dbReference>
<keyword evidence="5" id="KW-0732">Signal</keyword>
<dbReference type="Gene3D" id="6.20.50.160">
    <property type="match status" value="1"/>
</dbReference>
<dbReference type="InterPro" id="IPR002172">
    <property type="entry name" value="LDrepeatLR_classA_rpt"/>
</dbReference>
<accession>A0AAN7VJ51</accession>
<feature type="chain" id="PRO_5042923477" evidence="5">
    <location>
        <begin position="21"/>
        <end position="1763"/>
    </location>
</feature>
<evidence type="ECO:0000259" key="6">
    <source>
        <dbReference type="SMART" id="SM01359"/>
    </source>
</evidence>
<dbReference type="InterPro" id="IPR036595">
    <property type="entry name" value="A-macroglobulin_rcpt-bd_sf"/>
</dbReference>
<dbReference type="InterPro" id="IPR036055">
    <property type="entry name" value="LDL_receptor-like_sf"/>
</dbReference>
<feature type="region of interest" description="Disordered" evidence="3">
    <location>
        <begin position="45"/>
        <end position="91"/>
    </location>
</feature>
<evidence type="ECO:0000313" key="10">
    <source>
        <dbReference type="Proteomes" id="UP001329430"/>
    </source>
</evidence>
<feature type="compositionally biased region" description="Polar residues" evidence="3">
    <location>
        <begin position="50"/>
        <end position="64"/>
    </location>
</feature>
<dbReference type="CDD" id="cd00112">
    <property type="entry name" value="LDLa"/>
    <property type="match status" value="1"/>
</dbReference>
<dbReference type="PROSITE" id="PS50068">
    <property type="entry name" value="LDLRA_2"/>
    <property type="match status" value="1"/>
</dbReference>
<proteinExistence type="predicted"/>
<keyword evidence="4" id="KW-0472">Membrane</keyword>
<feature type="domain" description="Alpha-macroglobulin receptor-binding" evidence="8">
    <location>
        <begin position="1617"/>
        <end position="1708"/>
    </location>
</feature>
<evidence type="ECO:0000256" key="4">
    <source>
        <dbReference type="SAM" id="Phobius"/>
    </source>
</evidence>
<keyword evidence="1 2" id="KW-1015">Disulfide bond</keyword>
<dbReference type="Gene3D" id="2.20.130.20">
    <property type="match status" value="1"/>
</dbReference>
<comment type="caution">
    <text evidence="9">The sequence shown here is derived from an EMBL/GenBank/DDBJ whole genome shotgun (WGS) entry which is preliminary data.</text>
</comment>
<feature type="transmembrane region" description="Helical" evidence="4">
    <location>
        <begin position="1739"/>
        <end position="1759"/>
    </location>
</feature>
<dbReference type="InterPro" id="IPR002890">
    <property type="entry name" value="MG2"/>
</dbReference>
<dbReference type="InterPro" id="IPR041555">
    <property type="entry name" value="MG3"/>
</dbReference>
<dbReference type="Gene3D" id="2.60.40.10">
    <property type="entry name" value="Immunoglobulins"/>
    <property type="match status" value="1"/>
</dbReference>
<dbReference type="Gene3D" id="2.60.40.690">
    <property type="entry name" value="Alpha-macroglobulin, receptor-binding domain"/>
    <property type="match status" value="1"/>
</dbReference>
<dbReference type="Pfam" id="PF07677">
    <property type="entry name" value="A2M_recep"/>
    <property type="match status" value="1"/>
</dbReference>
<dbReference type="Gene3D" id="2.60.40.1930">
    <property type="match status" value="2"/>
</dbReference>
<gene>
    <name evidence="9" type="ORF">RI129_003852</name>
</gene>
<dbReference type="SUPFAM" id="SSF57424">
    <property type="entry name" value="LDL receptor-like module"/>
    <property type="match status" value="1"/>
</dbReference>
<dbReference type="InterPro" id="IPR011626">
    <property type="entry name" value="Alpha-macroglobulin_TED"/>
</dbReference>
<evidence type="ECO:0000256" key="2">
    <source>
        <dbReference type="PROSITE-ProRule" id="PRU00124"/>
    </source>
</evidence>
<dbReference type="SMART" id="SM00192">
    <property type="entry name" value="LDLa"/>
    <property type="match status" value="1"/>
</dbReference>
<dbReference type="Pfam" id="PF01835">
    <property type="entry name" value="MG2"/>
    <property type="match status" value="1"/>
</dbReference>
<protein>
    <submittedName>
        <fullName evidence="9">Uncharacterized protein</fullName>
    </submittedName>
</protein>
<dbReference type="SUPFAM" id="SSF49410">
    <property type="entry name" value="Alpha-macroglobulin receptor domain"/>
    <property type="match status" value="1"/>
</dbReference>
<evidence type="ECO:0000256" key="1">
    <source>
        <dbReference type="ARBA" id="ARBA00023157"/>
    </source>
</evidence>
<dbReference type="SMART" id="SM01360">
    <property type="entry name" value="A2M"/>
    <property type="match status" value="1"/>
</dbReference>
<dbReference type="InterPro" id="IPR050473">
    <property type="entry name" value="A2M/Complement_sys"/>
</dbReference>
<dbReference type="Pfam" id="PF07678">
    <property type="entry name" value="TED_complement"/>
    <property type="match status" value="1"/>
</dbReference>
<feature type="compositionally biased region" description="Polar residues" evidence="3">
    <location>
        <begin position="74"/>
        <end position="90"/>
    </location>
</feature>
<dbReference type="Gene3D" id="2.60.40.1940">
    <property type="match status" value="1"/>
</dbReference>
<dbReference type="PANTHER" id="PTHR11412">
    <property type="entry name" value="MACROGLOBULIN / COMPLEMENT"/>
    <property type="match status" value="1"/>
</dbReference>
<evidence type="ECO:0000256" key="3">
    <source>
        <dbReference type="SAM" id="MobiDB-lite"/>
    </source>
</evidence>
<dbReference type="Pfam" id="PF07703">
    <property type="entry name" value="A2M_BRD"/>
    <property type="match status" value="1"/>
</dbReference>
<dbReference type="SMART" id="SM01361">
    <property type="entry name" value="A2M_recep"/>
    <property type="match status" value="1"/>
</dbReference>
<keyword evidence="4" id="KW-1133">Transmembrane helix</keyword>